<name>A0AAV7IE83_COTGL</name>
<dbReference type="Proteomes" id="UP000826195">
    <property type="component" value="Unassembled WGS sequence"/>
</dbReference>
<comment type="caution">
    <text evidence="2">The sequence shown here is derived from an EMBL/GenBank/DDBJ whole genome shotgun (WGS) entry which is preliminary data.</text>
</comment>
<proteinExistence type="predicted"/>
<dbReference type="AlphaFoldDB" id="A0AAV7IE83"/>
<sequence>MLSRRACSESGPHPTDVYVGAGANKNAPGNCSGHLWGKRHHGPTSAPVLSHASSRAPQPIILRTRRSWPAAPSRCRRKPKIDVYTKRLPRAQKSCPSIDPSVNVYSLHDL</sequence>
<protein>
    <submittedName>
        <fullName evidence="2">Uncharacterized protein</fullName>
    </submittedName>
</protein>
<dbReference type="EMBL" id="JAHXZJ010001864">
    <property type="protein sequence ID" value="KAH0550696.1"/>
    <property type="molecule type" value="Genomic_DNA"/>
</dbReference>
<keyword evidence="3" id="KW-1185">Reference proteome</keyword>
<organism evidence="2 3">
    <name type="scientific">Cotesia glomerata</name>
    <name type="common">Lepidopteran parasitic wasp</name>
    <name type="synonym">Apanteles glomeratus</name>
    <dbReference type="NCBI Taxonomy" id="32391"/>
    <lineage>
        <taxon>Eukaryota</taxon>
        <taxon>Metazoa</taxon>
        <taxon>Ecdysozoa</taxon>
        <taxon>Arthropoda</taxon>
        <taxon>Hexapoda</taxon>
        <taxon>Insecta</taxon>
        <taxon>Pterygota</taxon>
        <taxon>Neoptera</taxon>
        <taxon>Endopterygota</taxon>
        <taxon>Hymenoptera</taxon>
        <taxon>Apocrita</taxon>
        <taxon>Ichneumonoidea</taxon>
        <taxon>Braconidae</taxon>
        <taxon>Microgastrinae</taxon>
        <taxon>Cotesia</taxon>
    </lineage>
</organism>
<accession>A0AAV7IE83</accession>
<gene>
    <name evidence="2" type="ORF">KQX54_020570</name>
</gene>
<reference evidence="2 3" key="1">
    <citation type="journal article" date="2021" name="J. Hered.">
        <title>A chromosome-level genome assembly of the parasitoid wasp, Cotesia glomerata (Hymenoptera: Braconidae).</title>
        <authorList>
            <person name="Pinto B.J."/>
            <person name="Weis J.J."/>
            <person name="Gamble T."/>
            <person name="Ode P.J."/>
            <person name="Paul R."/>
            <person name="Zaspel J.M."/>
        </authorList>
    </citation>
    <scope>NUCLEOTIDE SEQUENCE [LARGE SCALE GENOMIC DNA]</scope>
    <source>
        <strain evidence="2">CgM1</strain>
    </source>
</reference>
<evidence type="ECO:0000256" key="1">
    <source>
        <dbReference type="SAM" id="MobiDB-lite"/>
    </source>
</evidence>
<evidence type="ECO:0000313" key="3">
    <source>
        <dbReference type="Proteomes" id="UP000826195"/>
    </source>
</evidence>
<feature type="region of interest" description="Disordered" evidence="1">
    <location>
        <begin position="32"/>
        <end position="53"/>
    </location>
</feature>
<evidence type="ECO:0000313" key="2">
    <source>
        <dbReference type="EMBL" id="KAH0550696.1"/>
    </source>
</evidence>